<proteinExistence type="predicted"/>
<accession>A0A5E4UJE2</accession>
<dbReference type="AlphaFoldDB" id="A0A5E4UJE2"/>
<protein>
    <submittedName>
        <fullName evidence="1">Uncharacterized protein</fullName>
    </submittedName>
</protein>
<evidence type="ECO:0000313" key="1">
    <source>
        <dbReference type="EMBL" id="VVD99783.1"/>
    </source>
</evidence>
<evidence type="ECO:0000313" key="2">
    <source>
        <dbReference type="Proteomes" id="UP000400981"/>
    </source>
</evidence>
<reference evidence="1 2" key="1">
    <citation type="submission" date="2019-08" db="EMBL/GenBank/DDBJ databases">
        <authorList>
            <person name="Peeters C."/>
        </authorList>
    </citation>
    <scope>NUCLEOTIDE SEQUENCE [LARGE SCALE GENOMIC DNA]</scope>
    <source>
        <strain evidence="1 2">LMG 31012</strain>
    </source>
</reference>
<keyword evidence="2" id="KW-1185">Reference proteome</keyword>
<gene>
    <name evidence="1" type="ORF">PEP31012_02058</name>
</gene>
<dbReference type="EMBL" id="CABPSH010000003">
    <property type="protein sequence ID" value="VVD99783.1"/>
    <property type="molecule type" value="Genomic_DNA"/>
</dbReference>
<name>A0A5E4UJE2_9BURK</name>
<organism evidence="1 2">
    <name type="scientific">Pandoraea eparura</name>
    <dbReference type="NCBI Taxonomy" id="2508291"/>
    <lineage>
        <taxon>Bacteria</taxon>
        <taxon>Pseudomonadati</taxon>
        <taxon>Pseudomonadota</taxon>
        <taxon>Betaproteobacteria</taxon>
        <taxon>Burkholderiales</taxon>
        <taxon>Burkholderiaceae</taxon>
        <taxon>Pandoraea</taxon>
    </lineage>
</organism>
<sequence length="29" mass="3556">MLRKVLDVTVERCLARTHEALNRRMQREM</sequence>
<dbReference type="Proteomes" id="UP000400981">
    <property type="component" value="Unassembled WGS sequence"/>
</dbReference>